<gene>
    <name evidence="2" type="ORF">GYMLUDRAFT_60990</name>
</gene>
<evidence type="ECO:0000313" key="2">
    <source>
        <dbReference type="EMBL" id="KIK57896.1"/>
    </source>
</evidence>
<dbReference type="AlphaFoldDB" id="A0A0D0BRP8"/>
<feature type="compositionally biased region" description="Polar residues" evidence="1">
    <location>
        <begin position="102"/>
        <end position="126"/>
    </location>
</feature>
<protein>
    <submittedName>
        <fullName evidence="2">Uncharacterized protein</fullName>
    </submittedName>
</protein>
<keyword evidence="3" id="KW-1185">Reference proteome</keyword>
<dbReference type="HOGENOM" id="CLU_1686804_0_0_1"/>
<reference evidence="2 3" key="1">
    <citation type="submission" date="2014-04" db="EMBL/GenBank/DDBJ databases">
        <title>Evolutionary Origins and Diversification of the Mycorrhizal Mutualists.</title>
        <authorList>
            <consortium name="DOE Joint Genome Institute"/>
            <consortium name="Mycorrhizal Genomics Consortium"/>
            <person name="Kohler A."/>
            <person name="Kuo A."/>
            <person name="Nagy L.G."/>
            <person name="Floudas D."/>
            <person name="Copeland A."/>
            <person name="Barry K.W."/>
            <person name="Cichocki N."/>
            <person name="Veneault-Fourrey C."/>
            <person name="LaButti K."/>
            <person name="Lindquist E.A."/>
            <person name="Lipzen A."/>
            <person name="Lundell T."/>
            <person name="Morin E."/>
            <person name="Murat C."/>
            <person name="Riley R."/>
            <person name="Ohm R."/>
            <person name="Sun H."/>
            <person name="Tunlid A."/>
            <person name="Henrissat B."/>
            <person name="Grigoriev I.V."/>
            <person name="Hibbett D.S."/>
            <person name="Martin F."/>
        </authorList>
    </citation>
    <scope>NUCLEOTIDE SEQUENCE [LARGE SCALE GENOMIC DNA]</scope>
    <source>
        <strain evidence="2 3">FD-317 M1</strain>
    </source>
</reference>
<dbReference type="Proteomes" id="UP000053593">
    <property type="component" value="Unassembled WGS sequence"/>
</dbReference>
<accession>A0A0D0BRP8</accession>
<dbReference type="EMBL" id="KN834788">
    <property type="protein sequence ID" value="KIK57896.1"/>
    <property type="molecule type" value="Genomic_DNA"/>
</dbReference>
<proteinExistence type="predicted"/>
<name>A0A0D0BRP8_9AGAR</name>
<evidence type="ECO:0000256" key="1">
    <source>
        <dbReference type="SAM" id="MobiDB-lite"/>
    </source>
</evidence>
<sequence>MATSTEIQNKTETDFQTNNEGDQPSTSAAFHVYTPSDWWYLQNPHASCTPEPNSLNQCQSSSTRGIKHSNQLLYNHEQQVTSPLRTVKLTQGNRDTGVVNPMHSQPTTPHNCINQPKNPLGPTSTEFKGLDKAGQTTQLETPPPLNPWNGQSPLWK</sequence>
<feature type="region of interest" description="Disordered" evidence="1">
    <location>
        <begin position="94"/>
        <end position="156"/>
    </location>
</feature>
<organism evidence="2 3">
    <name type="scientific">Collybiopsis luxurians FD-317 M1</name>
    <dbReference type="NCBI Taxonomy" id="944289"/>
    <lineage>
        <taxon>Eukaryota</taxon>
        <taxon>Fungi</taxon>
        <taxon>Dikarya</taxon>
        <taxon>Basidiomycota</taxon>
        <taxon>Agaricomycotina</taxon>
        <taxon>Agaricomycetes</taxon>
        <taxon>Agaricomycetidae</taxon>
        <taxon>Agaricales</taxon>
        <taxon>Marasmiineae</taxon>
        <taxon>Omphalotaceae</taxon>
        <taxon>Collybiopsis</taxon>
        <taxon>Collybiopsis luxurians</taxon>
    </lineage>
</organism>
<evidence type="ECO:0000313" key="3">
    <source>
        <dbReference type="Proteomes" id="UP000053593"/>
    </source>
</evidence>
<feature type="region of interest" description="Disordered" evidence="1">
    <location>
        <begin position="1"/>
        <end position="28"/>
    </location>
</feature>